<comment type="caution">
    <text evidence="1">The sequence shown here is derived from an EMBL/GenBank/DDBJ whole genome shotgun (WGS) entry which is preliminary data.</text>
</comment>
<protein>
    <submittedName>
        <fullName evidence="1">Uncharacterized protein</fullName>
    </submittedName>
</protein>
<proteinExistence type="predicted"/>
<sequence length="106" mass="11926">MIVSVRIYEVRFVLLIRLIGGDWAWSGAWPSAWIACTVDLQRSVSLRQLESDGNASRSGVADIKEDFRIAADKYAMNLPVKSRLTLMFEILGTVGRSCMKFMLVIN</sequence>
<accession>A0A448XRA9</accession>
<dbReference type="EMBL" id="CAAALY010278179">
    <property type="protein sequence ID" value="VEL43010.1"/>
    <property type="molecule type" value="Genomic_DNA"/>
</dbReference>
<dbReference type="AlphaFoldDB" id="A0A448XRA9"/>
<keyword evidence="2" id="KW-1185">Reference proteome</keyword>
<evidence type="ECO:0000313" key="2">
    <source>
        <dbReference type="Proteomes" id="UP000784294"/>
    </source>
</evidence>
<reference evidence="1" key="1">
    <citation type="submission" date="2018-11" db="EMBL/GenBank/DDBJ databases">
        <authorList>
            <consortium name="Pathogen Informatics"/>
        </authorList>
    </citation>
    <scope>NUCLEOTIDE SEQUENCE</scope>
</reference>
<name>A0A448XRA9_9PLAT</name>
<dbReference type="Proteomes" id="UP000784294">
    <property type="component" value="Unassembled WGS sequence"/>
</dbReference>
<organism evidence="1 2">
    <name type="scientific">Protopolystoma xenopodis</name>
    <dbReference type="NCBI Taxonomy" id="117903"/>
    <lineage>
        <taxon>Eukaryota</taxon>
        <taxon>Metazoa</taxon>
        <taxon>Spiralia</taxon>
        <taxon>Lophotrochozoa</taxon>
        <taxon>Platyhelminthes</taxon>
        <taxon>Monogenea</taxon>
        <taxon>Polyopisthocotylea</taxon>
        <taxon>Polystomatidea</taxon>
        <taxon>Polystomatidae</taxon>
        <taxon>Protopolystoma</taxon>
    </lineage>
</organism>
<gene>
    <name evidence="1" type="ORF">PXEA_LOCUS36450</name>
</gene>
<evidence type="ECO:0000313" key="1">
    <source>
        <dbReference type="EMBL" id="VEL43010.1"/>
    </source>
</evidence>